<name>A0A9X2FLT8_9LACO</name>
<evidence type="ECO:0000313" key="1">
    <source>
        <dbReference type="EMBL" id="MCP0887912.1"/>
    </source>
</evidence>
<organism evidence="1 2">
    <name type="scientific">Ligilactobacillus ubinensis</name>
    <dbReference type="NCBI Taxonomy" id="2876789"/>
    <lineage>
        <taxon>Bacteria</taxon>
        <taxon>Bacillati</taxon>
        <taxon>Bacillota</taxon>
        <taxon>Bacilli</taxon>
        <taxon>Lactobacillales</taxon>
        <taxon>Lactobacillaceae</taxon>
        <taxon>Ligilactobacillus</taxon>
    </lineage>
</organism>
<dbReference type="RefSeq" id="WP_253362071.1">
    <property type="nucleotide sequence ID" value="NZ_JAIULA010000029.1"/>
</dbReference>
<reference evidence="1 2" key="1">
    <citation type="journal article" date="2023" name="Int. J. Syst. Evol. Microbiol.">
        <title>Ligilactobacillus ubinensis sp. nov., a novel species isolated from the wild ferment of a durian fruit (Durio zibethinus).</title>
        <authorList>
            <person name="Heng Y.C."/>
            <person name="Menon N."/>
            <person name="Chen B."/>
            <person name="Loo B.Z.L."/>
            <person name="Wong G.W.J."/>
            <person name="Lim A.C.H."/>
            <person name="Silvaraju S."/>
            <person name="Kittelmann S."/>
        </authorList>
    </citation>
    <scope>NUCLEOTIDE SEQUENCE [LARGE SCALE GENOMIC DNA]</scope>
    <source>
        <strain evidence="1 2">WILCCON 0076</strain>
    </source>
</reference>
<proteinExistence type="predicted"/>
<dbReference type="Gene3D" id="1.10.3210.10">
    <property type="entry name" value="Hypothetical protein af1432"/>
    <property type="match status" value="1"/>
</dbReference>
<dbReference type="AlphaFoldDB" id="A0A9X2FLT8"/>
<dbReference type="EMBL" id="JAIULA010000029">
    <property type="protein sequence ID" value="MCP0887912.1"/>
    <property type="molecule type" value="Genomic_DNA"/>
</dbReference>
<gene>
    <name evidence="1" type="ORF">LB941_11280</name>
</gene>
<sequence length="175" mass="21155">MLEIEDKAWEFAVKAYGKQTDWTGRKYARILHVNNVARTSKEFAMRGNAYYQNNIELVGAVAYLHDILEHTQIKENELRNSFPNEVVMAVVAITKREEETYGEYLKRLEKNKIARLVKMCEMKYRYDDLNRIYKLRIFKLKDEDFKRQDFYHRVWRYIWGNGNWLYCESSRGEES</sequence>
<comment type="caution">
    <text evidence="1">The sequence shown here is derived from an EMBL/GenBank/DDBJ whole genome shotgun (WGS) entry which is preliminary data.</text>
</comment>
<evidence type="ECO:0008006" key="3">
    <source>
        <dbReference type="Google" id="ProtNLM"/>
    </source>
</evidence>
<protein>
    <recommendedName>
        <fullName evidence="3">HD domain-containing protein</fullName>
    </recommendedName>
</protein>
<dbReference type="SUPFAM" id="SSF109604">
    <property type="entry name" value="HD-domain/PDEase-like"/>
    <property type="match status" value="1"/>
</dbReference>
<keyword evidence="2" id="KW-1185">Reference proteome</keyword>
<accession>A0A9X2FLT8</accession>
<dbReference type="Proteomes" id="UP001139006">
    <property type="component" value="Unassembled WGS sequence"/>
</dbReference>
<evidence type="ECO:0000313" key="2">
    <source>
        <dbReference type="Proteomes" id="UP001139006"/>
    </source>
</evidence>